<reference evidence="1" key="1">
    <citation type="submission" date="2020-09" db="EMBL/GenBank/DDBJ databases">
        <authorList>
            <person name="Page A."/>
            <person name="Bastkowski S."/>
        </authorList>
    </citation>
    <scope>NUCLEOTIDE SEQUENCE [LARGE SCALE GENOMIC DNA]</scope>
    <source>
        <strain evidence="1">L6_E562_ETEC</strain>
        <plasmid evidence="1">4</plasmid>
    </source>
</reference>
<sequence length="238" mass="27223">MHKLFYLLSLLMAPFVANANFMIYPISKDLKNGNSELVRVYSKSKEIQYIKIYTKKIINPGTTEEYEVDIPNWDGGLVVTPQKVILPAGASKSIRLTQFKIPKKEEVYRVYFEAVKPDSKENVIDNKKLTTELSVNIIYAALIRSLPSEQNISLNISRNAKKNIIIYNNGNVRAGVKDIYFCKSSNIDDNCVKKAYNKNIYPEKSFDTLVNNNFSYVFIKLNHEGIEKEQGLIQLKVP</sequence>
<accession>A0A7I9AXN0</accession>
<dbReference type="SMR" id="A0A7I9AXN0"/>
<evidence type="ECO:0000313" key="1">
    <source>
        <dbReference type="EMBL" id="CAD6025106.1"/>
    </source>
</evidence>
<dbReference type="AlphaFoldDB" id="A0A7I9AXN0"/>
<proteinExistence type="predicted"/>
<gene>
    <name evidence="1" type="primary">cfaA</name>
    <name evidence="1" type="ORF">ETECE562_05222</name>
</gene>
<dbReference type="EMBL" id="LR883003">
    <property type="protein sequence ID" value="CAD6025106.1"/>
    <property type="molecule type" value="Genomic_DNA"/>
</dbReference>
<protein>
    <submittedName>
        <fullName evidence="1">CfaA protein</fullName>
    </submittedName>
</protein>
<dbReference type="Gene3D" id="2.60.40.3970">
    <property type="match status" value="1"/>
</dbReference>
<dbReference type="RefSeq" id="WP_000549244.1">
    <property type="nucleotide sequence ID" value="NZ_BDOV01000065.1"/>
</dbReference>
<dbReference type="InterPro" id="IPR013783">
    <property type="entry name" value="Ig-like_fold"/>
</dbReference>
<geneLocation type="plasmid" evidence="1">
    <name>4</name>
</geneLocation>
<keyword evidence="1" id="KW-0614">Plasmid</keyword>
<dbReference type="Gene3D" id="2.60.40.10">
    <property type="entry name" value="Immunoglobulins"/>
    <property type="match status" value="1"/>
</dbReference>
<organism evidence="1">
    <name type="scientific">Escherichia coli</name>
    <dbReference type="NCBI Taxonomy" id="562"/>
    <lineage>
        <taxon>Bacteria</taxon>
        <taxon>Pseudomonadati</taxon>
        <taxon>Pseudomonadota</taxon>
        <taxon>Gammaproteobacteria</taxon>
        <taxon>Enterobacterales</taxon>
        <taxon>Enterobacteriaceae</taxon>
        <taxon>Escherichia</taxon>
    </lineage>
</organism>
<name>A0A7I9AXN0_ECOLX</name>